<dbReference type="SUPFAM" id="SSF52777">
    <property type="entry name" value="CoA-dependent acyltransferases"/>
    <property type="match status" value="1"/>
</dbReference>
<organism evidence="3">
    <name type="scientific">Streptomyces haneummycinicus</name>
    <dbReference type="NCBI Taxonomy" id="3074435"/>
    <lineage>
        <taxon>Bacteria</taxon>
        <taxon>Bacillati</taxon>
        <taxon>Actinomycetota</taxon>
        <taxon>Actinomycetes</taxon>
        <taxon>Kitasatosporales</taxon>
        <taxon>Streptomycetaceae</taxon>
        <taxon>Streptomyces</taxon>
    </lineage>
</organism>
<evidence type="ECO:0000259" key="1">
    <source>
        <dbReference type="Pfam" id="PF00501"/>
    </source>
</evidence>
<reference evidence="3" key="2">
    <citation type="submission" date="2024-07" db="EMBL/GenBank/DDBJ databases">
        <title>Streptomyces haneummycinica sp. nov., a new antibiotic-producing actinobacterium isolated from marine sediment.</title>
        <authorList>
            <person name="Uemura M."/>
            <person name="Hamada M."/>
            <person name="Hirano S."/>
            <person name="Kobayashi K."/>
            <person name="Ohshiro T."/>
            <person name="Kobayashi T."/>
            <person name="Terahara T."/>
        </authorList>
    </citation>
    <scope>NUCLEOTIDE SEQUENCE</scope>
    <source>
        <strain evidence="3">KM77-8</strain>
    </source>
</reference>
<dbReference type="InterPro" id="IPR000873">
    <property type="entry name" value="AMP-dep_synth/lig_dom"/>
</dbReference>
<dbReference type="GO" id="GO:0047527">
    <property type="term" value="F:2,3-dihydroxybenzoate-serine ligase activity"/>
    <property type="evidence" value="ECO:0007669"/>
    <property type="project" value="TreeGrafter"/>
</dbReference>
<dbReference type="GO" id="GO:0043041">
    <property type="term" value="P:amino acid activation for nonribosomal peptide biosynthetic process"/>
    <property type="evidence" value="ECO:0007669"/>
    <property type="project" value="TreeGrafter"/>
</dbReference>
<feature type="domain" description="Condensation" evidence="2">
    <location>
        <begin position="3"/>
        <end position="119"/>
    </location>
</feature>
<dbReference type="PANTHER" id="PTHR45527">
    <property type="entry name" value="NONRIBOSOMAL PEPTIDE SYNTHETASE"/>
    <property type="match status" value="1"/>
</dbReference>
<dbReference type="SUPFAM" id="SSF56801">
    <property type="entry name" value="Acetyl-CoA synthetase-like"/>
    <property type="match status" value="1"/>
</dbReference>
<proteinExistence type="predicted"/>
<dbReference type="GO" id="GO:0009366">
    <property type="term" value="C:enterobactin synthetase complex"/>
    <property type="evidence" value="ECO:0007669"/>
    <property type="project" value="TreeGrafter"/>
</dbReference>
<evidence type="ECO:0000259" key="2">
    <source>
        <dbReference type="Pfam" id="PF00668"/>
    </source>
</evidence>
<dbReference type="Gene3D" id="3.30.559.30">
    <property type="entry name" value="Nonribosomal peptide synthetase, condensation domain"/>
    <property type="match status" value="1"/>
</dbReference>
<dbReference type="Pfam" id="PF00668">
    <property type="entry name" value="Condensation"/>
    <property type="match status" value="1"/>
</dbReference>
<sequence>MSFDRLVEAVAPTRDPRHNPLVQAVLTLAESVPGTGSGWGERLEYRETTRTQFDLTFAAGPGDGGALAVDAHFAADLFSPRTIERLADRFVVLLADLTRAPEQRLSLTAAVTAQEAAELDAFATGAPAGEPPTVLDLFDRQVRERPDAPAVVDGDTRLTYAKLGAEVDRVAGLIGSRLTTPGSAVGVCLPRSAAQVAALLGVLRAGAVYLPLDPAYPAERLDHLLRDSGCPLVLTDDTTRSRPEWPAHVELIDVSAPSPAQPLSDIRPLQPAYLIYTSGSTGLPKGVLVTHEGIGNFVSWYVDHYALTPDDRLAQLASPSFDAGLLDTLPALAAGRA</sequence>
<protein>
    <recommendedName>
        <fullName evidence="4">Non-ribosomal peptide synthetase</fullName>
    </recommendedName>
</protein>
<evidence type="ECO:0000313" key="3">
    <source>
        <dbReference type="EMBL" id="BFO18420.1"/>
    </source>
</evidence>
<dbReference type="Gene3D" id="3.40.50.980">
    <property type="match status" value="2"/>
</dbReference>
<gene>
    <name evidence="3" type="ORF">SHKM778_48080</name>
</gene>
<dbReference type="Pfam" id="PF00501">
    <property type="entry name" value="AMP-binding"/>
    <property type="match status" value="1"/>
</dbReference>
<dbReference type="InterPro" id="IPR020845">
    <property type="entry name" value="AMP-binding_CS"/>
</dbReference>
<dbReference type="GO" id="GO:0009239">
    <property type="term" value="P:enterobactin biosynthetic process"/>
    <property type="evidence" value="ECO:0007669"/>
    <property type="project" value="TreeGrafter"/>
</dbReference>
<accession>A0AAT9HLU2</accession>
<feature type="domain" description="AMP-dependent synthetase/ligase" evidence="1">
    <location>
        <begin position="138"/>
        <end position="335"/>
    </location>
</feature>
<evidence type="ECO:0008006" key="4">
    <source>
        <dbReference type="Google" id="ProtNLM"/>
    </source>
</evidence>
<name>A0AAT9HLU2_9ACTN</name>
<dbReference type="AlphaFoldDB" id="A0AAT9HLU2"/>
<dbReference type="InterPro" id="IPR001242">
    <property type="entry name" value="Condensation_dom"/>
</dbReference>
<dbReference type="EMBL" id="AP035768">
    <property type="protein sequence ID" value="BFO18420.1"/>
    <property type="molecule type" value="Genomic_DNA"/>
</dbReference>
<dbReference type="PANTHER" id="PTHR45527:SF1">
    <property type="entry name" value="FATTY ACID SYNTHASE"/>
    <property type="match status" value="1"/>
</dbReference>
<dbReference type="PROSITE" id="PS00455">
    <property type="entry name" value="AMP_BINDING"/>
    <property type="match status" value="1"/>
</dbReference>
<reference evidence="3" key="1">
    <citation type="submission" date="2024-06" db="EMBL/GenBank/DDBJ databases">
        <authorList>
            <consortium name="consrtm"/>
            <person name="Uemura M."/>
            <person name="Terahara T."/>
        </authorList>
    </citation>
    <scope>NUCLEOTIDE SEQUENCE</scope>
    <source>
        <strain evidence="3">KM77-8</strain>
    </source>
</reference>
<dbReference type="GO" id="GO:0031177">
    <property type="term" value="F:phosphopantetheine binding"/>
    <property type="evidence" value="ECO:0007669"/>
    <property type="project" value="TreeGrafter"/>
</dbReference>
<dbReference type="GO" id="GO:0005829">
    <property type="term" value="C:cytosol"/>
    <property type="evidence" value="ECO:0007669"/>
    <property type="project" value="TreeGrafter"/>
</dbReference>